<protein>
    <submittedName>
        <fullName evidence="1">Uncharacterized protein</fullName>
    </submittedName>
</protein>
<gene>
    <name evidence="1" type="ORF">TNCV_155291</name>
</gene>
<keyword evidence="2" id="KW-1185">Reference proteome</keyword>
<sequence>MFVNRSPTVYCNKFRPKNRTFDLPKKRIFFKLSGINCQIWKWEIVNPNDPDQDNGTKLLYCHRSLTTNNNHRSKFQGTQVEVKRVLLTSHCRTTRELIATDRGRGSLVVKETDSWPACHKFEPSTADNPPRRERCTLNLSRAQTSSSGVVVRRVDASSGVIRPWFKNMKTVAKSPRVVFIRVDVNVHSVIQLATDLGILSHKLAPPSPNYQANQRTVAVA</sequence>
<comment type="caution">
    <text evidence="1">The sequence shown here is derived from an EMBL/GenBank/DDBJ whole genome shotgun (WGS) entry which is preliminary data.</text>
</comment>
<dbReference type="AlphaFoldDB" id="A0A8X6WIW7"/>
<proteinExistence type="predicted"/>
<reference evidence="1" key="1">
    <citation type="submission" date="2020-08" db="EMBL/GenBank/DDBJ databases">
        <title>Multicomponent nature underlies the extraordinary mechanical properties of spider dragline silk.</title>
        <authorList>
            <person name="Kono N."/>
            <person name="Nakamura H."/>
            <person name="Mori M."/>
            <person name="Yoshida Y."/>
            <person name="Ohtoshi R."/>
            <person name="Malay A.D."/>
            <person name="Moran D.A.P."/>
            <person name="Tomita M."/>
            <person name="Numata K."/>
            <person name="Arakawa K."/>
        </authorList>
    </citation>
    <scope>NUCLEOTIDE SEQUENCE</scope>
</reference>
<organism evidence="1 2">
    <name type="scientific">Trichonephila clavipes</name>
    <name type="common">Golden silk orbweaver</name>
    <name type="synonym">Nephila clavipes</name>
    <dbReference type="NCBI Taxonomy" id="2585209"/>
    <lineage>
        <taxon>Eukaryota</taxon>
        <taxon>Metazoa</taxon>
        <taxon>Ecdysozoa</taxon>
        <taxon>Arthropoda</taxon>
        <taxon>Chelicerata</taxon>
        <taxon>Arachnida</taxon>
        <taxon>Araneae</taxon>
        <taxon>Araneomorphae</taxon>
        <taxon>Entelegynae</taxon>
        <taxon>Araneoidea</taxon>
        <taxon>Nephilidae</taxon>
        <taxon>Trichonephila</taxon>
    </lineage>
</organism>
<evidence type="ECO:0000313" key="1">
    <source>
        <dbReference type="EMBL" id="GFY34956.1"/>
    </source>
</evidence>
<dbReference type="Proteomes" id="UP000887159">
    <property type="component" value="Unassembled WGS sequence"/>
</dbReference>
<evidence type="ECO:0000313" key="2">
    <source>
        <dbReference type="Proteomes" id="UP000887159"/>
    </source>
</evidence>
<dbReference type="EMBL" id="BMAU01021429">
    <property type="protein sequence ID" value="GFY34956.1"/>
    <property type="molecule type" value="Genomic_DNA"/>
</dbReference>
<accession>A0A8X6WIW7</accession>
<name>A0A8X6WIW7_TRICX</name>